<dbReference type="Proteomes" id="UP000033566">
    <property type="component" value="Chromosome"/>
</dbReference>
<dbReference type="InterPro" id="IPR003439">
    <property type="entry name" value="ABC_transporter-like_ATP-bd"/>
</dbReference>
<sequence>MNATALLEARGVNQFLGGKQIISNLSISVPQGGVYGFLGRNGAGKSTVMKILLGLLRPESGEVFMGGRLMKTKDEGYLSRIGSLIEEPSFYPNLTGAENIRYVSRIRKVAPQEERLLKLVGLSEQAHKKAGAYSLGMKQRLGIALALVGDPDLLLLDEPTNGLDPEGIREIRQLILYFSREMGKTVMVSSHILSEIEHIADVVGVIQQGRMCYEGPLHNLSGEAELVLDPLEGEQAKEVLASGGIRYREQGDHTLSLPYEGREESARLIRALVNRGVGVASMRVEKQTLEDSFLAMTGERTVPSMEGA</sequence>
<keyword evidence="3" id="KW-0547">Nucleotide-binding</keyword>
<dbReference type="Pfam" id="PF00005">
    <property type="entry name" value="ABC_tran"/>
    <property type="match status" value="1"/>
</dbReference>
<dbReference type="PROSITE" id="PS00211">
    <property type="entry name" value="ABC_TRANSPORTER_1"/>
    <property type="match status" value="1"/>
</dbReference>
<name>A0A0F6TC99_9CORY</name>
<dbReference type="PROSITE" id="PS50893">
    <property type="entry name" value="ABC_TRANSPORTER_2"/>
    <property type="match status" value="1"/>
</dbReference>
<dbReference type="RefSeq" id="WP_035107447.1">
    <property type="nucleotide sequence ID" value="NZ_CP011311.1"/>
</dbReference>
<evidence type="ECO:0000313" key="6">
    <source>
        <dbReference type="EMBL" id="AKE40151.1"/>
    </source>
</evidence>
<accession>A0A0F6TC99</accession>
<dbReference type="InterPro" id="IPR017871">
    <property type="entry name" value="ABC_transporter-like_CS"/>
</dbReference>
<dbReference type="AlphaFoldDB" id="A0A0F6TC99"/>
<dbReference type="PANTHER" id="PTHR43335">
    <property type="entry name" value="ABC TRANSPORTER, ATP-BINDING PROTEIN"/>
    <property type="match status" value="1"/>
</dbReference>
<proteinExistence type="inferred from homology"/>
<evidence type="ECO:0000313" key="7">
    <source>
        <dbReference type="Proteomes" id="UP000033566"/>
    </source>
</evidence>
<dbReference type="InterPro" id="IPR003593">
    <property type="entry name" value="AAA+_ATPase"/>
</dbReference>
<dbReference type="HOGENOM" id="CLU_000604_1_2_11"/>
<protein>
    <submittedName>
        <fullName evidence="6">ABC-type multidrug transport system, ATPase component</fullName>
    </submittedName>
</protein>
<evidence type="ECO:0000259" key="5">
    <source>
        <dbReference type="PROSITE" id="PS50893"/>
    </source>
</evidence>
<dbReference type="PATRIC" id="fig|161896.4.peg.2165"/>
<feature type="domain" description="ABC transporter" evidence="5">
    <location>
        <begin position="7"/>
        <end position="233"/>
    </location>
</feature>
<dbReference type="SUPFAM" id="SSF52540">
    <property type="entry name" value="P-loop containing nucleoside triphosphate hydrolases"/>
    <property type="match status" value="1"/>
</dbReference>
<evidence type="ECO:0000256" key="2">
    <source>
        <dbReference type="ARBA" id="ARBA00022448"/>
    </source>
</evidence>
<dbReference type="PANTHER" id="PTHR43335:SF4">
    <property type="entry name" value="ABC TRANSPORTER, ATP-BINDING PROTEIN"/>
    <property type="match status" value="1"/>
</dbReference>
<dbReference type="KEGG" id="ccj:UL81_11095"/>
<evidence type="ECO:0000256" key="4">
    <source>
        <dbReference type="ARBA" id="ARBA00022840"/>
    </source>
</evidence>
<organism evidence="6 7">
    <name type="scientific">Corynebacterium camporealensis</name>
    <dbReference type="NCBI Taxonomy" id="161896"/>
    <lineage>
        <taxon>Bacteria</taxon>
        <taxon>Bacillati</taxon>
        <taxon>Actinomycetota</taxon>
        <taxon>Actinomycetes</taxon>
        <taxon>Mycobacteriales</taxon>
        <taxon>Corynebacteriaceae</taxon>
        <taxon>Corynebacterium</taxon>
    </lineage>
</organism>
<gene>
    <name evidence="6" type="primary">bcrA</name>
    <name evidence="6" type="ORF">UL81_11095</name>
</gene>
<dbReference type="EMBL" id="CP011311">
    <property type="protein sequence ID" value="AKE40151.1"/>
    <property type="molecule type" value="Genomic_DNA"/>
</dbReference>
<keyword evidence="7" id="KW-1185">Reference proteome</keyword>
<evidence type="ECO:0000256" key="3">
    <source>
        <dbReference type="ARBA" id="ARBA00022741"/>
    </source>
</evidence>
<dbReference type="GO" id="GO:0016887">
    <property type="term" value="F:ATP hydrolysis activity"/>
    <property type="evidence" value="ECO:0007669"/>
    <property type="project" value="InterPro"/>
</dbReference>
<dbReference type="Gene3D" id="3.40.50.300">
    <property type="entry name" value="P-loop containing nucleotide triphosphate hydrolases"/>
    <property type="match status" value="1"/>
</dbReference>
<evidence type="ECO:0000256" key="1">
    <source>
        <dbReference type="ARBA" id="ARBA00005417"/>
    </source>
</evidence>
<dbReference type="OrthoDB" id="9804819at2"/>
<reference evidence="6 7" key="1">
    <citation type="journal article" date="2015" name="Genome Announc.">
        <title>Complete Genome Sequence of Corynebacterium camporealensis DSM 44610, Isolated from the Milk of a Manchega Sheep with Subclinical Mastitis.</title>
        <authorList>
            <person name="Ruckert C."/>
            <person name="Albersmeier A."/>
            <person name="Winkler A."/>
            <person name="Tauch A."/>
        </authorList>
    </citation>
    <scope>NUCLEOTIDE SEQUENCE [LARGE SCALE GENOMIC DNA]</scope>
    <source>
        <strain evidence="6 7">DSM 44610</strain>
    </source>
</reference>
<dbReference type="InterPro" id="IPR027417">
    <property type="entry name" value="P-loop_NTPase"/>
</dbReference>
<keyword evidence="2" id="KW-0813">Transport</keyword>
<comment type="similarity">
    <text evidence="1">Belongs to the ABC transporter superfamily.</text>
</comment>
<dbReference type="GO" id="GO:0005524">
    <property type="term" value="F:ATP binding"/>
    <property type="evidence" value="ECO:0007669"/>
    <property type="project" value="UniProtKB-KW"/>
</dbReference>
<dbReference type="SMART" id="SM00382">
    <property type="entry name" value="AAA"/>
    <property type="match status" value="1"/>
</dbReference>
<keyword evidence="4" id="KW-0067">ATP-binding</keyword>